<dbReference type="EMBL" id="RWIU01000008">
    <property type="protein sequence ID" value="RSK40038.1"/>
    <property type="molecule type" value="Genomic_DNA"/>
</dbReference>
<feature type="signal peptide" evidence="1">
    <location>
        <begin position="1"/>
        <end position="22"/>
    </location>
</feature>
<reference evidence="3 4" key="1">
    <citation type="submission" date="2018-12" db="EMBL/GenBank/DDBJ databases">
        <authorList>
            <person name="Feng G."/>
            <person name="Zhu H."/>
        </authorList>
    </citation>
    <scope>NUCLEOTIDE SEQUENCE [LARGE SCALE GENOMIC DNA]</scope>
    <source>
        <strain evidence="3 4">LMG 26000</strain>
    </source>
</reference>
<dbReference type="AlphaFoldDB" id="A0A3R9NXY8"/>
<feature type="domain" description="Secretion system C-terminal sorting" evidence="2">
    <location>
        <begin position="306"/>
        <end position="382"/>
    </location>
</feature>
<gene>
    <name evidence="3" type="ORF">EI293_18875</name>
</gene>
<evidence type="ECO:0000313" key="3">
    <source>
        <dbReference type="EMBL" id="RSK40038.1"/>
    </source>
</evidence>
<evidence type="ECO:0000256" key="1">
    <source>
        <dbReference type="SAM" id="SignalP"/>
    </source>
</evidence>
<evidence type="ECO:0000313" key="4">
    <source>
        <dbReference type="Proteomes" id="UP000270291"/>
    </source>
</evidence>
<dbReference type="RefSeq" id="WP_125440114.1">
    <property type="nucleotide sequence ID" value="NZ_RWIU01000008.1"/>
</dbReference>
<name>A0A3R9NXY8_9BACT</name>
<dbReference type="NCBIfam" id="TIGR04183">
    <property type="entry name" value="Por_Secre_tail"/>
    <property type="match status" value="1"/>
</dbReference>
<sequence>MKKLSTLLLATTLTGATLSAQAQITLDGIISATEIGTAAGQYTSLGAFTPAHVSSAGFGNAGLLRMYGANSSTKLYIGLAGTIEAGGNNFQLYMDLPNKSGVPVGTGLPSIAGATTVFGTFTGGSIGGTKLELEADAAIATTGRYDVQAAVYSSATSAVAKSLGDGLSATLTNDGVASTLPASQTTGLYSLFAGTRVAYLAPTGDITTNPGNTNGGGAGSYALEYEFNRTSLGLPSGASIVKVMAAYVSGDAFWSSDVIPEITGNGNNNLGFNPDFTVLAGTQAASVNVVVLSSRKADDAVVAMSVFPNPTQGSSTVSYQVQGGAQPVAVRVLDLLGREVRTLLNGKQNPGFHELSVATGDLAVGTYLVKVQVGDKLATRRLTVTR</sequence>
<proteinExistence type="predicted"/>
<keyword evidence="1" id="KW-0732">Signal</keyword>
<comment type="caution">
    <text evidence="3">The sequence shown here is derived from an EMBL/GenBank/DDBJ whole genome shotgun (WGS) entry which is preliminary data.</text>
</comment>
<organism evidence="3 4">
    <name type="scientific">Hymenobacter perfusus</name>
    <dbReference type="NCBI Taxonomy" id="1236770"/>
    <lineage>
        <taxon>Bacteria</taxon>
        <taxon>Pseudomonadati</taxon>
        <taxon>Bacteroidota</taxon>
        <taxon>Cytophagia</taxon>
        <taxon>Cytophagales</taxon>
        <taxon>Hymenobacteraceae</taxon>
        <taxon>Hymenobacter</taxon>
    </lineage>
</organism>
<keyword evidence="4" id="KW-1185">Reference proteome</keyword>
<protein>
    <submittedName>
        <fullName evidence="3">T9SS C-terminal target domain-containing protein</fullName>
    </submittedName>
</protein>
<dbReference type="InterPro" id="IPR026444">
    <property type="entry name" value="Secre_tail"/>
</dbReference>
<accession>A0A3R9NXY8</accession>
<feature type="chain" id="PRO_5018640153" evidence="1">
    <location>
        <begin position="23"/>
        <end position="386"/>
    </location>
</feature>
<dbReference type="Proteomes" id="UP000270291">
    <property type="component" value="Unassembled WGS sequence"/>
</dbReference>
<dbReference type="OrthoDB" id="873118at2"/>
<evidence type="ECO:0000259" key="2">
    <source>
        <dbReference type="Pfam" id="PF18962"/>
    </source>
</evidence>
<dbReference type="Pfam" id="PF18962">
    <property type="entry name" value="Por_Secre_tail"/>
    <property type="match status" value="1"/>
</dbReference>